<keyword evidence="2" id="KW-0418">Kinase</keyword>
<dbReference type="InterPro" id="IPR045874">
    <property type="entry name" value="LRK10/LRL21-25-like"/>
</dbReference>
<keyword evidence="5" id="KW-1133">Transmembrane helix</keyword>
<dbReference type="GO" id="GO:0004713">
    <property type="term" value="F:protein tyrosine kinase activity"/>
    <property type="evidence" value="ECO:0007669"/>
    <property type="project" value="InterPro"/>
</dbReference>
<dbReference type="Gene3D" id="3.30.200.20">
    <property type="entry name" value="Phosphorylase Kinase, domain 1"/>
    <property type="match status" value="1"/>
</dbReference>
<dbReference type="STRING" id="429701.A0A2G9HF50"/>
<evidence type="ECO:0000256" key="6">
    <source>
        <dbReference type="ARBA" id="ARBA00023136"/>
    </source>
</evidence>
<dbReference type="AlphaFoldDB" id="A0A2G9HF50"/>
<keyword evidence="9" id="KW-0378">Hydrolase</keyword>
<dbReference type="InterPro" id="IPR020635">
    <property type="entry name" value="Tyr_kinase_cat_dom"/>
</dbReference>
<dbReference type="PROSITE" id="PS50011">
    <property type="entry name" value="PROTEIN_KINASE_DOM"/>
    <property type="match status" value="1"/>
</dbReference>
<dbReference type="InterPro" id="IPR000719">
    <property type="entry name" value="Prot_kinase_dom"/>
</dbReference>
<organism evidence="9 10">
    <name type="scientific">Handroanthus impetiginosus</name>
    <dbReference type="NCBI Taxonomy" id="429701"/>
    <lineage>
        <taxon>Eukaryota</taxon>
        <taxon>Viridiplantae</taxon>
        <taxon>Streptophyta</taxon>
        <taxon>Embryophyta</taxon>
        <taxon>Tracheophyta</taxon>
        <taxon>Spermatophyta</taxon>
        <taxon>Magnoliopsida</taxon>
        <taxon>eudicotyledons</taxon>
        <taxon>Gunneridae</taxon>
        <taxon>Pentapetalae</taxon>
        <taxon>asterids</taxon>
        <taxon>lamiids</taxon>
        <taxon>Lamiales</taxon>
        <taxon>Bignoniaceae</taxon>
        <taxon>Crescentiina</taxon>
        <taxon>Tabebuia alliance</taxon>
        <taxon>Handroanthus</taxon>
    </lineage>
</organism>
<evidence type="ECO:0000256" key="5">
    <source>
        <dbReference type="ARBA" id="ARBA00022989"/>
    </source>
</evidence>
<dbReference type="PANTHER" id="PTHR27009">
    <property type="entry name" value="RUST RESISTANCE KINASE LR10-RELATED"/>
    <property type="match status" value="1"/>
</dbReference>
<dbReference type="Proteomes" id="UP000231279">
    <property type="component" value="Unassembled WGS sequence"/>
</dbReference>
<comment type="caution">
    <text evidence="9">The sequence shown here is derived from an EMBL/GenBank/DDBJ whole genome shotgun (WGS) entry which is preliminary data.</text>
</comment>
<evidence type="ECO:0000256" key="7">
    <source>
        <dbReference type="ARBA" id="ARBA00023180"/>
    </source>
</evidence>
<dbReference type="SMART" id="SM00219">
    <property type="entry name" value="TyrKc"/>
    <property type="match status" value="1"/>
</dbReference>
<gene>
    <name evidence="9" type="ORF">CDL12_11196</name>
</gene>
<keyword evidence="6" id="KW-0472">Membrane</keyword>
<dbReference type="SUPFAM" id="SSF56112">
    <property type="entry name" value="Protein kinase-like (PK-like)"/>
    <property type="match status" value="1"/>
</dbReference>
<evidence type="ECO:0000256" key="1">
    <source>
        <dbReference type="ARBA" id="ARBA00004479"/>
    </source>
</evidence>
<evidence type="ECO:0000256" key="3">
    <source>
        <dbReference type="ARBA" id="ARBA00022692"/>
    </source>
</evidence>
<dbReference type="EC" id="3.1.4.46" evidence="9"/>
<keyword evidence="2" id="KW-0723">Serine/threonine-protein kinase</keyword>
<reference evidence="10" key="1">
    <citation type="journal article" date="2018" name="Gigascience">
        <title>Genome assembly of the Pink Ipe (Handroanthus impetiginosus, Bignoniaceae), a highly valued, ecologically keystone Neotropical timber forest tree.</title>
        <authorList>
            <person name="Silva-Junior O.B."/>
            <person name="Grattapaglia D."/>
            <person name="Novaes E."/>
            <person name="Collevatti R.G."/>
        </authorList>
    </citation>
    <scope>NUCLEOTIDE SEQUENCE [LARGE SCALE GENOMIC DNA]</scope>
    <source>
        <strain evidence="10">cv. UFG-1</strain>
    </source>
</reference>
<dbReference type="InterPro" id="IPR001245">
    <property type="entry name" value="Ser-Thr/Tyr_kinase_cat_dom"/>
</dbReference>
<evidence type="ECO:0000313" key="10">
    <source>
        <dbReference type="Proteomes" id="UP000231279"/>
    </source>
</evidence>
<feature type="domain" description="Protein kinase" evidence="8">
    <location>
        <begin position="31"/>
        <end position="219"/>
    </location>
</feature>
<sequence length="219" mass="25482">MKREYDDHKRITKILKNHKGMRPRRYSYAEVKEITNNFAKKLGTMHKGKLIDQTLVAVKMLNGSKENAEDFINEVNRISRLQHVNMLQMVGFCVDGETRALIYEFPPNGILEKFISLEGHCRKLGWEKLHKIAIGIAKGIHYIHQETTKRNFTLDISPQSIFLDYNFDPKILVLPDYIPHFETVSQKEDVYNFSVFLTDIVGRQKISWKQGILLSGMDL</sequence>
<dbReference type="InterPro" id="IPR011009">
    <property type="entry name" value="Kinase-like_dom_sf"/>
</dbReference>
<evidence type="ECO:0000313" key="9">
    <source>
        <dbReference type="EMBL" id="PIN16154.1"/>
    </source>
</evidence>
<keyword evidence="10" id="KW-1185">Reference proteome</keyword>
<keyword evidence="4" id="KW-0732">Signal</keyword>
<dbReference type="Gene3D" id="1.10.510.10">
    <property type="entry name" value="Transferase(Phosphotransferase) domain 1"/>
    <property type="match status" value="1"/>
</dbReference>
<dbReference type="GO" id="GO:0005524">
    <property type="term" value="F:ATP binding"/>
    <property type="evidence" value="ECO:0007669"/>
    <property type="project" value="InterPro"/>
</dbReference>
<dbReference type="GO" id="GO:0016020">
    <property type="term" value="C:membrane"/>
    <property type="evidence" value="ECO:0007669"/>
    <property type="project" value="UniProtKB-SubCell"/>
</dbReference>
<keyword evidence="3" id="KW-0812">Transmembrane</keyword>
<evidence type="ECO:0000256" key="4">
    <source>
        <dbReference type="ARBA" id="ARBA00022729"/>
    </source>
</evidence>
<dbReference type="Pfam" id="PF07714">
    <property type="entry name" value="PK_Tyr_Ser-Thr"/>
    <property type="match status" value="1"/>
</dbReference>
<protein>
    <submittedName>
        <fullName evidence="9">Glycerophosphodiester phosphodiesterase</fullName>
        <ecNumber evidence="9">3.1.4.46</ecNumber>
    </submittedName>
</protein>
<name>A0A2G9HF50_9LAMI</name>
<proteinExistence type="predicted"/>
<dbReference type="EMBL" id="NKXS01001937">
    <property type="protein sequence ID" value="PIN16154.1"/>
    <property type="molecule type" value="Genomic_DNA"/>
</dbReference>
<comment type="subcellular location">
    <subcellularLocation>
        <location evidence="1">Membrane</location>
        <topology evidence="1">Single-pass type I membrane protein</topology>
    </subcellularLocation>
</comment>
<evidence type="ECO:0000259" key="8">
    <source>
        <dbReference type="PROSITE" id="PS50011"/>
    </source>
</evidence>
<dbReference type="GO" id="GO:0008889">
    <property type="term" value="F:glycerophosphodiester phosphodiesterase activity"/>
    <property type="evidence" value="ECO:0007669"/>
    <property type="project" value="UniProtKB-EC"/>
</dbReference>
<dbReference type="GO" id="GO:0004674">
    <property type="term" value="F:protein serine/threonine kinase activity"/>
    <property type="evidence" value="ECO:0007669"/>
    <property type="project" value="UniProtKB-KW"/>
</dbReference>
<dbReference type="OrthoDB" id="1089752at2759"/>
<keyword evidence="2" id="KW-0808">Transferase</keyword>
<keyword evidence="7" id="KW-0325">Glycoprotein</keyword>
<accession>A0A2G9HF50</accession>
<evidence type="ECO:0000256" key="2">
    <source>
        <dbReference type="ARBA" id="ARBA00022527"/>
    </source>
</evidence>